<organism evidence="1 2">
    <name type="scientific">Rubroshorea leprosula</name>
    <dbReference type="NCBI Taxonomy" id="152421"/>
    <lineage>
        <taxon>Eukaryota</taxon>
        <taxon>Viridiplantae</taxon>
        <taxon>Streptophyta</taxon>
        <taxon>Embryophyta</taxon>
        <taxon>Tracheophyta</taxon>
        <taxon>Spermatophyta</taxon>
        <taxon>Magnoliopsida</taxon>
        <taxon>eudicotyledons</taxon>
        <taxon>Gunneridae</taxon>
        <taxon>Pentapetalae</taxon>
        <taxon>rosids</taxon>
        <taxon>malvids</taxon>
        <taxon>Malvales</taxon>
        <taxon>Dipterocarpaceae</taxon>
        <taxon>Rubroshorea</taxon>
    </lineage>
</organism>
<sequence>MKNHGFSKRTQINSGRTQIWVLLFNRSRWREEEGKERKKKKSEALIGKPLDLEIKKPWEKGERERKEEEGRELHCCRHY</sequence>
<protein>
    <submittedName>
        <fullName evidence="1">Uncharacterized protein</fullName>
    </submittedName>
</protein>
<dbReference type="Proteomes" id="UP001054252">
    <property type="component" value="Unassembled WGS sequence"/>
</dbReference>
<gene>
    <name evidence="1" type="ORF">SLEP1_g16277</name>
</gene>
<proteinExistence type="predicted"/>
<name>A0AAV5IW62_9ROSI</name>
<comment type="caution">
    <text evidence="1">The sequence shown here is derived from an EMBL/GenBank/DDBJ whole genome shotgun (WGS) entry which is preliminary data.</text>
</comment>
<dbReference type="AlphaFoldDB" id="A0AAV5IW62"/>
<evidence type="ECO:0000313" key="1">
    <source>
        <dbReference type="EMBL" id="GKV04064.1"/>
    </source>
</evidence>
<keyword evidence="2" id="KW-1185">Reference proteome</keyword>
<evidence type="ECO:0000313" key="2">
    <source>
        <dbReference type="Proteomes" id="UP001054252"/>
    </source>
</evidence>
<accession>A0AAV5IW62</accession>
<reference evidence="1 2" key="1">
    <citation type="journal article" date="2021" name="Commun. Biol.">
        <title>The genome of Shorea leprosula (Dipterocarpaceae) highlights the ecological relevance of drought in aseasonal tropical rainforests.</title>
        <authorList>
            <person name="Ng K.K.S."/>
            <person name="Kobayashi M.J."/>
            <person name="Fawcett J.A."/>
            <person name="Hatakeyama M."/>
            <person name="Paape T."/>
            <person name="Ng C.H."/>
            <person name="Ang C.C."/>
            <person name="Tnah L.H."/>
            <person name="Lee C.T."/>
            <person name="Nishiyama T."/>
            <person name="Sese J."/>
            <person name="O'Brien M.J."/>
            <person name="Copetti D."/>
            <person name="Mohd Noor M.I."/>
            <person name="Ong R.C."/>
            <person name="Putra M."/>
            <person name="Sireger I.Z."/>
            <person name="Indrioko S."/>
            <person name="Kosugi Y."/>
            <person name="Izuno A."/>
            <person name="Isagi Y."/>
            <person name="Lee S.L."/>
            <person name="Shimizu K.K."/>
        </authorList>
    </citation>
    <scope>NUCLEOTIDE SEQUENCE [LARGE SCALE GENOMIC DNA]</scope>
    <source>
        <strain evidence="1">214</strain>
    </source>
</reference>
<dbReference type="EMBL" id="BPVZ01000021">
    <property type="protein sequence ID" value="GKV04064.1"/>
    <property type="molecule type" value="Genomic_DNA"/>
</dbReference>